<dbReference type="InterPro" id="IPR010619">
    <property type="entry name" value="ThrE-like_N"/>
</dbReference>
<feature type="transmembrane region" description="Helical" evidence="7">
    <location>
        <begin position="234"/>
        <end position="255"/>
    </location>
</feature>
<keyword evidence="5 7" id="KW-0472">Membrane</keyword>
<comment type="similarity">
    <text evidence="6">Belongs to the ThrE exporter (TC 2.A.79) family.</text>
</comment>
<feature type="transmembrane region" description="Helical" evidence="7">
    <location>
        <begin position="313"/>
        <end position="334"/>
    </location>
</feature>
<protein>
    <submittedName>
        <fullName evidence="10">Uncharacterized membrane protein YjjP (DUF1212 family)</fullName>
    </submittedName>
</protein>
<keyword evidence="4 7" id="KW-1133">Transmembrane helix</keyword>
<dbReference type="PANTHER" id="PTHR34390:SF2">
    <property type="entry name" value="SUCCINATE TRANSPORTER SUBUNIT YJJP-RELATED"/>
    <property type="match status" value="1"/>
</dbReference>
<evidence type="ECO:0000256" key="4">
    <source>
        <dbReference type="ARBA" id="ARBA00022989"/>
    </source>
</evidence>
<feature type="transmembrane region" description="Helical" evidence="7">
    <location>
        <begin position="388"/>
        <end position="406"/>
    </location>
</feature>
<dbReference type="InterPro" id="IPR050539">
    <property type="entry name" value="ThrE_Dicarb/AminoAcid_Exp"/>
</dbReference>
<dbReference type="EMBL" id="VFOQ01000001">
    <property type="protein sequence ID" value="TQL61474.1"/>
    <property type="molecule type" value="Genomic_DNA"/>
</dbReference>
<accession>A0A542ZM66</accession>
<sequence>MRGRALRERAARVVRSDSPPTWFVPGRGIVDGIDQAHARAVIDLALRVGEALLSTGASASDVVATVLRLTDRFQLGASCHVDVTYTSISISYHRGEGADPMTVLRIVKVRSADFSRLENLQTLVREVVNGDLDVASARARLDDISGAPHPYRRWLVTFSLAVMGGAVGLFLGGGPLAVLLSAGTTALVDRVQRRLAHRGLAAFFTQAVGAAIPTVVAVLLIAGGARSPGLVKALPPSLVVATGIVVLLAGLSVVGAAQDAIDGYYVTAGARGFEVLMLTFGVVVGVGAVLAVGRRMGVPLDISAQASLAPNPLVQVAAAMLVAGAFAVSAYAGGRAAFVAMGTAGLGWLAFLGASHLSFGTPVASGIAAAVVGVLAQVVSSRLRVPSLAVTTAGIAPLLPGLSVYRGLFEILGRSSGVSPLDGASWLFMAAGIGMALAAGVSFGTFVARPLRTELDRGQRRALRRSTGEAARE</sequence>
<dbReference type="GO" id="GO:0005886">
    <property type="term" value="C:plasma membrane"/>
    <property type="evidence" value="ECO:0007669"/>
    <property type="project" value="UniProtKB-SubCell"/>
</dbReference>
<keyword evidence="11" id="KW-1185">Reference proteome</keyword>
<feature type="transmembrane region" description="Helical" evidence="7">
    <location>
        <begin position="200"/>
        <end position="222"/>
    </location>
</feature>
<dbReference type="GO" id="GO:0022857">
    <property type="term" value="F:transmembrane transporter activity"/>
    <property type="evidence" value="ECO:0007669"/>
    <property type="project" value="InterPro"/>
</dbReference>
<evidence type="ECO:0000256" key="5">
    <source>
        <dbReference type="ARBA" id="ARBA00023136"/>
    </source>
</evidence>
<evidence type="ECO:0000256" key="1">
    <source>
        <dbReference type="ARBA" id="ARBA00004651"/>
    </source>
</evidence>
<evidence type="ECO:0000259" key="8">
    <source>
        <dbReference type="Pfam" id="PF06738"/>
    </source>
</evidence>
<dbReference type="AlphaFoldDB" id="A0A542ZM66"/>
<feature type="transmembrane region" description="Helical" evidence="7">
    <location>
        <begin position="426"/>
        <end position="451"/>
    </location>
</feature>
<dbReference type="Pfam" id="PF06738">
    <property type="entry name" value="ThrE"/>
    <property type="match status" value="1"/>
</dbReference>
<feature type="domain" description="Threonine/serine exporter-like N-terminal" evidence="8">
    <location>
        <begin position="43"/>
        <end position="292"/>
    </location>
</feature>
<evidence type="ECO:0000256" key="6">
    <source>
        <dbReference type="ARBA" id="ARBA00034125"/>
    </source>
</evidence>
<feature type="transmembrane region" description="Helical" evidence="7">
    <location>
        <begin position="275"/>
        <end position="293"/>
    </location>
</feature>
<keyword evidence="3 7" id="KW-0812">Transmembrane</keyword>
<evidence type="ECO:0000259" key="9">
    <source>
        <dbReference type="Pfam" id="PF12821"/>
    </source>
</evidence>
<feature type="domain" description="Threonine/Serine exporter ThrE" evidence="9">
    <location>
        <begin position="315"/>
        <end position="446"/>
    </location>
</feature>
<gene>
    <name evidence="10" type="ORF">FB474_2885</name>
</gene>
<evidence type="ECO:0000256" key="3">
    <source>
        <dbReference type="ARBA" id="ARBA00022692"/>
    </source>
</evidence>
<name>A0A542ZM66_9MICO</name>
<organism evidence="10 11">
    <name type="scientific">Oryzihumus leptocrescens</name>
    <dbReference type="NCBI Taxonomy" id="297536"/>
    <lineage>
        <taxon>Bacteria</taxon>
        <taxon>Bacillati</taxon>
        <taxon>Actinomycetota</taxon>
        <taxon>Actinomycetes</taxon>
        <taxon>Micrococcales</taxon>
        <taxon>Intrasporangiaceae</taxon>
        <taxon>Oryzihumus</taxon>
    </lineage>
</organism>
<comment type="caution">
    <text evidence="10">The sequence shown here is derived from an EMBL/GenBank/DDBJ whole genome shotgun (WGS) entry which is preliminary data.</text>
</comment>
<feature type="transmembrane region" description="Helical" evidence="7">
    <location>
        <begin position="154"/>
        <end position="180"/>
    </location>
</feature>
<comment type="subcellular location">
    <subcellularLocation>
        <location evidence="1">Cell membrane</location>
        <topology evidence="1">Multi-pass membrane protein</topology>
    </subcellularLocation>
</comment>
<dbReference type="Pfam" id="PF12821">
    <property type="entry name" value="ThrE_2"/>
    <property type="match status" value="1"/>
</dbReference>
<keyword evidence="2" id="KW-1003">Cell membrane</keyword>
<dbReference type="Proteomes" id="UP000319514">
    <property type="component" value="Unassembled WGS sequence"/>
</dbReference>
<evidence type="ECO:0000256" key="2">
    <source>
        <dbReference type="ARBA" id="ARBA00022475"/>
    </source>
</evidence>
<proteinExistence type="inferred from homology"/>
<evidence type="ECO:0000313" key="10">
    <source>
        <dbReference type="EMBL" id="TQL61474.1"/>
    </source>
</evidence>
<dbReference type="GO" id="GO:0015744">
    <property type="term" value="P:succinate transport"/>
    <property type="evidence" value="ECO:0007669"/>
    <property type="project" value="TreeGrafter"/>
</dbReference>
<evidence type="ECO:0000313" key="11">
    <source>
        <dbReference type="Proteomes" id="UP000319514"/>
    </source>
</evidence>
<dbReference type="InterPro" id="IPR024528">
    <property type="entry name" value="ThrE_2"/>
</dbReference>
<evidence type="ECO:0000256" key="7">
    <source>
        <dbReference type="SAM" id="Phobius"/>
    </source>
</evidence>
<feature type="transmembrane region" description="Helical" evidence="7">
    <location>
        <begin position="346"/>
        <end position="376"/>
    </location>
</feature>
<reference evidence="10 11" key="1">
    <citation type="submission" date="2019-06" db="EMBL/GenBank/DDBJ databases">
        <title>Sequencing the genomes of 1000 actinobacteria strains.</title>
        <authorList>
            <person name="Klenk H.-P."/>
        </authorList>
    </citation>
    <scope>NUCLEOTIDE SEQUENCE [LARGE SCALE GENOMIC DNA]</scope>
    <source>
        <strain evidence="10 11">DSM 18082</strain>
    </source>
</reference>
<dbReference type="PANTHER" id="PTHR34390">
    <property type="entry name" value="UPF0442 PROTEIN YJJB-RELATED"/>
    <property type="match status" value="1"/>
</dbReference>